<organism evidence="3 4">
    <name type="scientific">Candidatus Desulfatibia profunda</name>
    <dbReference type="NCBI Taxonomy" id="2841695"/>
    <lineage>
        <taxon>Bacteria</taxon>
        <taxon>Pseudomonadati</taxon>
        <taxon>Thermodesulfobacteriota</taxon>
        <taxon>Desulfobacteria</taxon>
        <taxon>Desulfobacterales</taxon>
        <taxon>Desulfobacterales incertae sedis</taxon>
        <taxon>Candidatus Desulfatibia</taxon>
    </lineage>
</organism>
<evidence type="ECO:0000313" key="3">
    <source>
        <dbReference type="EMBL" id="MBC8362006.1"/>
    </source>
</evidence>
<name>A0A8J6NRU0_9BACT</name>
<gene>
    <name evidence="3" type="ORF">H8E23_11485</name>
</gene>
<dbReference type="Proteomes" id="UP000603434">
    <property type="component" value="Unassembled WGS sequence"/>
</dbReference>
<dbReference type="InterPro" id="IPR011067">
    <property type="entry name" value="Plasmid_toxin/cell-grow_inhib"/>
</dbReference>
<dbReference type="Pfam" id="PF02452">
    <property type="entry name" value="PemK_toxin"/>
    <property type="match status" value="1"/>
</dbReference>
<proteinExistence type="inferred from homology"/>
<dbReference type="EC" id="3.1.-.-" evidence="1"/>
<comment type="similarity">
    <text evidence="1">Belongs to the PemK/MazF family.</text>
</comment>
<feature type="region of interest" description="Disordered" evidence="2">
    <location>
        <begin position="1"/>
        <end position="22"/>
    </location>
</feature>
<keyword evidence="1" id="KW-0255">Endonuclease</keyword>
<protein>
    <recommendedName>
        <fullName evidence="1">mRNA interferase</fullName>
        <ecNumber evidence="1">3.1.-.-</ecNumber>
    </recommendedName>
</protein>
<comment type="caution">
    <text evidence="3">The sequence shown here is derived from an EMBL/GenBank/DDBJ whole genome shotgun (WGS) entry which is preliminary data.</text>
</comment>
<dbReference type="PIRSF" id="PIRSF033490">
    <property type="entry name" value="MazF"/>
    <property type="match status" value="1"/>
</dbReference>
<dbReference type="GO" id="GO:0016075">
    <property type="term" value="P:rRNA catabolic process"/>
    <property type="evidence" value="ECO:0007669"/>
    <property type="project" value="TreeGrafter"/>
</dbReference>
<dbReference type="PANTHER" id="PTHR33988">
    <property type="entry name" value="ENDORIBONUCLEASE MAZF-RELATED"/>
    <property type="match status" value="1"/>
</dbReference>
<keyword evidence="1" id="KW-0540">Nuclease</keyword>
<dbReference type="GO" id="GO:0004521">
    <property type="term" value="F:RNA endonuclease activity"/>
    <property type="evidence" value="ECO:0007669"/>
    <property type="project" value="TreeGrafter"/>
</dbReference>
<evidence type="ECO:0000256" key="1">
    <source>
        <dbReference type="PIRNR" id="PIRNR033490"/>
    </source>
</evidence>
<dbReference type="Gene3D" id="2.30.30.110">
    <property type="match status" value="1"/>
</dbReference>
<accession>A0A8J6NRU0</accession>
<dbReference type="GO" id="GO:0003677">
    <property type="term" value="F:DNA binding"/>
    <property type="evidence" value="ECO:0007669"/>
    <property type="project" value="InterPro"/>
</dbReference>
<reference evidence="3 4" key="1">
    <citation type="submission" date="2020-08" db="EMBL/GenBank/DDBJ databases">
        <title>Bridging the membrane lipid divide: bacteria of the FCB group superphylum have the potential to synthesize archaeal ether lipids.</title>
        <authorList>
            <person name="Villanueva L."/>
            <person name="Von Meijenfeldt F.A.B."/>
            <person name="Westbye A.B."/>
            <person name="Yadav S."/>
            <person name="Hopmans E.C."/>
            <person name="Dutilh B.E."/>
            <person name="Sinninghe Damste J.S."/>
        </authorList>
    </citation>
    <scope>NUCLEOTIDE SEQUENCE [LARGE SCALE GENOMIC DNA]</scope>
    <source>
        <strain evidence="3">NIOZ-UU30</strain>
    </source>
</reference>
<sequence>MDRGDVITVDIPKPSGQKGHEQTGYRPAIILQSEVNDSGLPTIIIIPFTSNLQAMRFPYTVHVDPSPQNGLSVASALLVFQLRAIDKKRIGNVIGRLENIYMRKIEDELKRLVGFD</sequence>
<comment type="function">
    <text evidence="1">Toxic component of a type II toxin-antitoxin (TA) system.</text>
</comment>
<dbReference type="InterPro" id="IPR003477">
    <property type="entry name" value="PemK-like"/>
</dbReference>
<dbReference type="AlphaFoldDB" id="A0A8J6NRU0"/>
<dbReference type="GO" id="GO:0016787">
    <property type="term" value="F:hydrolase activity"/>
    <property type="evidence" value="ECO:0007669"/>
    <property type="project" value="UniProtKB-KW"/>
</dbReference>
<keyword evidence="1" id="KW-0378">Hydrolase</keyword>
<evidence type="ECO:0000256" key="2">
    <source>
        <dbReference type="SAM" id="MobiDB-lite"/>
    </source>
</evidence>
<evidence type="ECO:0000313" key="4">
    <source>
        <dbReference type="Proteomes" id="UP000603434"/>
    </source>
</evidence>
<dbReference type="EMBL" id="JACNJH010000164">
    <property type="protein sequence ID" value="MBC8362006.1"/>
    <property type="molecule type" value="Genomic_DNA"/>
</dbReference>
<dbReference type="GO" id="GO:0006402">
    <property type="term" value="P:mRNA catabolic process"/>
    <property type="evidence" value="ECO:0007669"/>
    <property type="project" value="TreeGrafter"/>
</dbReference>
<dbReference type="SUPFAM" id="SSF50118">
    <property type="entry name" value="Cell growth inhibitor/plasmid maintenance toxic component"/>
    <property type="match status" value="1"/>
</dbReference>